<dbReference type="InterPro" id="IPR039247">
    <property type="entry name" value="KhpB"/>
</dbReference>
<dbReference type="KEGG" id="wei:EQG49_07270"/>
<dbReference type="Pfam" id="PF01424">
    <property type="entry name" value="R3H"/>
    <property type="match status" value="1"/>
</dbReference>
<dbReference type="OrthoDB" id="9794483at2"/>
<dbReference type="InterPro" id="IPR034079">
    <property type="entry name" value="R3H_KhpB"/>
</dbReference>
<proteinExistence type="inferred from homology"/>
<keyword evidence="5 6" id="KW-0961">Cell wall biogenesis/degradation</keyword>
<dbReference type="InterPro" id="IPR038008">
    <property type="entry name" value="Jag_KH"/>
</dbReference>
<dbReference type="GO" id="GO:0008360">
    <property type="term" value="P:regulation of cell shape"/>
    <property type="evidence" value="ECO:0007669"/>
    <property type="project" value="UniProtKB-KW"/>
</dbReference>
<dbReference type="Proteomes" id="UP000292886">
    <property type="component" value="Chromosome"/>
</dbReference>
<gene>
    <name evidence="6" type="primary">khpB</name>
    <name evidence="6" type="synonym">eloR</name>
    <name evidence="8" type="ORF">EQG49_07270</name>
</gene>
<dbReference type="PROSITE" id="PS51061">
    <property type="entry name" value="R3H"/>
    <property type="match status" value="1"/>
</dbReference>
<dbReference type="Pfam" id="PF13083">
    <property type="entry name" value="KH_KhpA-B"/>
    <property type="match status" value="1"/>
</dbReference>
<comment type="function">
    <text evidence="6">A probable RNA chaperone. Forms a complex with KhpA which binds to cellular RNA and controls its expression. Plays a role in peptidoglycan (PG) homeostasis and cell length regulation.</text>
</comment>
<dbReference type="Gene3D" id="3.30.30.80">
    <property type="entry name" value="probable RNA-binding protein from clostridium symbiosum atcc 14940"/>
    <property type="match status" value="1"/>
</dbReference>
<dbReference type="Gene3D" id="3.30.300.20">
    <property type="match status" value="1"/>
</dbReference>
<evidence type="ECO:0000256" key="2">
    <source>
        <dbReference type="ARBA" id="ARBA00022884"/>
    </source>
</evidence>
<dbReference type="NCBIfam" id="NF041568">
    <property type="entry name" value="Jag_EloR"/>
    <property type="match status" value="1"/>
</dbReference>
<dbReference type="GO" id="GO:0005737">
    <property type="term" value="C:cytoplasm"/>
    <property type="evidence" value="ECO:0007669"/>
    <property type="project" value="UniProtKB-SubCell"/>
</dbReference>
<evidence type="ECO:0000313" key="9">
    <source>
        <dbReference type="Proteomes" id="UP000292886"/>
    </source>
</evidence>
<dbReference type="InterPro" id="IPR032782">
    <property type="entry name" value="KhpB_N"/>
</dbReference>
<dbReference type="GO" id="GO:0003723">
    <property type="term" value="F:RNA binding"/>
    <property type="evidence" value="ECO:0007669"/>
    <property type="project" value="UniProtKB-UniRule"/>
</dbReference>
<dbReference type="PANTHER" id="PTHR35800">
    <property type="entry name" value="PROTEIN JAG"/>
    <property type="match status" value="1"/>
</dbReference>
<dbReference type="RefSeq" id="WP_133363352.1">
    <property type="nucleotide sequence ID" value="NZ_CP037940.1"/>
</dbReference>
<dbReference type="SMART" id="SM01245">
    <property type="entry name" value="Jag_N"/>
    <property type="match status" value="1"/>
</dbReference>
<dbReference type="HAMAP" id="MF_00867">
    <property type="entry name" value="KhpB"/>
    <property type="match status" value="1"/>
</dbReference>
<dbReference type="InterPro" id="IPR036867">
    <property type="entry name" value="R3H_dom_sf"/>
</dbReference>
<accession>A0A4V1AIQ0</accession>
<sequence>MTLFTGKNIEDATAQGLASLGVTREAVEVTIVEAGGRSFFGLKRTQAQVEINLKEQQVIQQVTTETTAVITEPQTASVTEDDEVQLRVRQSKNQVKWDRAADATMNYLADALGALEIEGSLDAEWGHNTMNIQFETPTEGLLIGKHGKTLNSLQALAEIVLAQNGIRHPQLMLNVGTYREKRAETLERLAYRTADDVVSLGQTVTLEPMPPYERKVIHAALAEDEDVYTESIGKEPHRGILVGLRSQNGDEVE</sequence>
<dbReference type="Gene3D" id="3.30.1370.50">
    <property type="entry name" value="R3H-like domain"/>
    <property type="match status" value="1"/>
</dbReference>
<dbReference type="InterPro" id="IPR001374">
    <property type="entry name" value="R3H_dom"/>
</dbReference>
<evidence type="ECO:0000256" key="5">
    <source>
        <dbReference type="ARBA" id="ARBA00023316"/>
    </source>
</evidence>
<keyword evidence="4 6" id="KW-0143">Chaperone</keyword>
<dbReference type="GO" id="GO:0071555">
    <property type="term" value="P:cell wall organization"/>
    <property type="evidence" value="ECO:0007669"/>
    <property type="project" value="UniProtKB-KW"/>
</dbReference>
<dbReference type="InterPro" id="IPR015946">
    <property type="entry name" value="KH_dom-like_a/b"/>
</dbReference>
<evidence type="ECO:0000256" key="3">
    <source>
        <dbReference type="ARBA" id="ARBA00022960"/>
    </source>
</evidence>
<dbReference type="AlphaFoldDB" id="A0A4V1AIQ0"/>
<dbReference type="InterPro" id="IPR038247">
    <property type="entry name" value="Jag_N_dom_sf"/>
</dbReference>
<keyword evidence="1 6" id="KW-0963">Cytoplasm</keyword>
<keyword evidence="9" id="KW-1185">Reference proteome</keyword>
<dbReference type="CDD" id="cd02644">
    <property type="entry name" value="R3H_jag"/>
    <property type="match status" value="1"/>
</dbReference>
<evidence type="ECO:0000313" key="8">
    <source>
        <dbReference type="EMBL" id="QBO36275.1"/>
    </source>
</evidence>
<comment type="subcellular location">
    <subcellularLocation>
        <location evidence="6">Cytoplasm</location>
    </subcellularLocation>
</comment>
<protein>
    <recommendedName>
        <fullName evidence="6">RNA-binding protein KhpB</fullName>
    </recommendedName>
    <alternativeName>
        <fullName evidence="6">RNA-binding protein EloR</fullName>
    </alternativeName>
</protein>
<evidence type="ECO:0000256" key="6">
    <source>
        <dbReference type="HAMAP-Rule" id="MF_00867"/>
    </source>
</evidence>
<dbReference type="PANTHER" id="PTHR35800:SF1">
    <property type="entry name" value="RNA-BINDING PROTEIN KHPB"/>
    <property type="match status" value="1"/>
</dbReference>
<comment type="similarity">
    <text evidence="6">Belongs to the KhpB RNA-binding protein family.</text>
</comment>
<comment type="caution">
    <text evidence="6">Lacks conserved residue(s) required for the propagation of feature annotation.</text>
</comment>
<dbReference type="CDD" id="cd02414">
    <property type="entry name" value="KH-II_Jag"/>
    <property type="match status" value="1"/>
</dbReference>
<dbReference type="GO" id="GO:0009252">
    <property type="term" value="P:peptidoglycan biosynthetic process"/>
    <property type="evidence" value="ECO:0007669"/>
    <property type="project" value="UniProtKB-UniRule"/>
</dbReference>
<comment type="subunit">
    <text evidence="6">Forms a complex with KhpA.</text>
</comment>
<evidence type="ECO:0000256" key="1">
    <source>
        <dbReference type="ARBA" id="ARBA00022490"/>
    </source>
</evidence>
<organism evidence="8 9">
    <name type="scientific">Periweissella cryptocerci</name>
    <dbReference type="NCBI Taxonomy" id="2506420"/>
    <lineage>
        <taxon>Bacteria</taxon>
        <taxon>Bacillati</taxon>
        <taxon>Bacillota</taxon>
        <taxon>Bacilli</taxon>
        <taxon>Lactobacillales</taxon>
        <taxon>Lactobacillaceae</taxon>
        <taxon>Periweissella</taxon>
    </lineage>
</organism>
<name>A0A4V1AIQ0_9LACO</name>
<feature type="domain" description="R3H" evidence="7">
    <location>
        <begin position="180"/>
        <end position="246"/>
    </location>
</feature>
<dbReference type="SMART" id="SM00393">
    <property type="entry name" value="R3H"/>
    <property type="match status" value="1"/>
</dbReference>
<dbReference type="SUPFAM" id="SSF82708">
    <property type="entry name" value="R3H domain"/>
    <property type="match status" value="1"/>
</dbReference>
<reference evidence="9" key="1">
    <citation type="submission" date="2019-03" db="EMBL/GenBank/DDBJ databases">
        <title>Weissella sp. 26KH-42 Genome sequencing.</title>
        <authorList>
            <person name="Heo J."/>
            <person name="Kim S.-J."/>
            <person name="Kim J.-S."/>
            <person name="Hong S.-B."/>
            <person name="Kwon S.-W."/>
        </authorList>
    </citation>
    <scope>NUCLEOTIDE SEQUENCE [LARGE SCALE GENOMIC DNA]</scope>
    <source>
        <strain evidence="9">26KH-42</strain>
    </source>
</reference>
<comment type="domain">
    <text evidence="6">Has an N-terminal Jag-N domain and 2 RNA-binding domains (KH and R3H).</text>
</comment>
<dbReference type="Pfam" id="PF14804">
    <property type="entry name" value="Jag_N"/>
    <property type="match status" value="1"/>
</dbReference>
<keyword evidence="3 6" id="KW-0133">Cell shape</keyword>
<evidence type="ECO:0000256" key="4">
    <source>
        <dbReference type="ARBA" id="ARBA00023186"/>
    </source>
</evidence>
<evidence type="ECO:0000259" key="7">
    <source>
        <dbReference type="PROSITE" id="PS51061"/>
    </source>
</evidence>
<dbReference type="EMBL" id="CP037940">
    <property type="protein sequence ID" value="QBO36275.1"/>
    <property type="molecule type" value="Genomic_DNA"/>
</dbReference>
<keyword evidence="2 6" id="KW-0694">RNA-binding</keyword>